<sequence>MTIFRLRITVLLAMIPTLTWAQPNASQLQALMRRHHVPGMQLVYTKGTTSQSYALGLRAAGTKRPVTATTTFEAASLGKTMLAYVALRLCDQGRFDLDRPLLDYAPYPRVGSQSAARHITARLVLTHSTGLPNWAENPWGATWASSPLRFRYAPDSCWNYSGEGYVWLQHTLEQITGQSWEELARQQVCKPLGLPHSSFVWQPAFGADASAGHTSDGQPAPIEQFKQPNAGFSLYTNALEYSRFLRVLSTGQGLKPATASLLMRAINPAQRCGRVTTVADDHIDWAMGVGLVATEQGLAQWQWGDNTNFKGFFMSLPGKQESLVVLTNSAHGDELTDELLKLFFGAGHYWVVDWLSAQ</sequence>
<dbReference type="RefSeq" id="WP_106136501.1">
    <property type="nucleotide sequence ID" value="NZ_PVTE01000003.1"/>
</dbReference>
<dbReference type="InterPro" id="IPR050789">
    <property type="entry name" value="Diverse_Enzym_Activities"/>
</dbReference>
<dbReference type="Gene3D" id="3.40.710.10">
    <property type="entry name" value="DD-peptidase/beta-lactamase superfamily"/>
    <property type="match status" value="1"/>
</dbReference>
<dbReference type="SUPFAM" id="SSF56601">
    <property type="entry name" value="beta-lactamase/transpeptidase-like"/>
    <property type="match status" value="1"/>
</dbReference>
<keyword evidence="4" id="KW-1185">Reference proteome</keyword>
<evidence type="ECO:0000256" key="1">
    <source>
        <dbReference type="SAM" id="SignalP"/>
    </source>
</evidence>
<dbReference type="PANTHER" id="PTHR43283:SF18">
    <property type="match status" value="1"/>
</dbReference>
<evidence type="ECO:0000313" key="3">
    <source>
        <dbReference type="EMBL" id="PRY44070.1"/>
    </source>
</evidence>
<protein>
    <submittedName>
        <fullName evidence="3">CubicO group peptidase (Beta-lactamase class C family)</fullName>
    </submittedName>
</protein>
<dbReference type="OrthoDB" id="1357763at2"/>
<dbReference type="Pfam" id="PF00144">
    <property type="entry name" value="Beta-lactamase"/>
    <property type="match status" value="1"/>
</dbReference>
<dbReference type="InterPro" id="IPR012338">
    <property type="entry name" value="Beta-lactam/transpept-like"/>
</dbReference>
<accession>A0A2T0TEI4</accession>
<dbReference type="InterPro" id="IPR001466">
    <property type="entry name" value="Beta-lactam-related"/>
</dbReference>
<feature type="chain" id="PRO_5015610783" evidence="1">
    <location>
        <begin position="22"/>
        <end position="358"/>
    </location>
</feature>
<dbReference type="Proteomes" id="UP000238375">
    <property type="component" value="Unassembled WGS sequence"/>
</dbReference>
<dbReference type="EMBL" id="PVTE01000003">
    <property type="protein sequence ID" value="PRY44070.1"/>
    <property type="molecule type" value="Genomic_DNA"/>
</dbReference>
<evidence type="ECO:0000313" key="4">
    <source>
        <dbReference type="Proteomes" id="UP000238375"/>
    </source>
</evidence>
<evidence type="ECO:0000259" key="2">
    <source>
        <dbReference type="Pfam" id="PF00144"/>
    </source>
</evidence>
<keyword evidence="1" id="KW-0732">Signal</keyword>
<feature type="signal peptide" evidence="1">
    <location>
        <begin position="1"/>
        <end position="21"/>
    </location>
</feature>
<gene>
    <name evidence="3" type="ORF">CLV58_10339</name>
</gene>
<proteinExistence type="predicted"/>
<reference evidence="3 4" key="1">
    <citation type="submission" date="2018-03" db="EMBL/GenBank/DDBJ databases">
        <title>Genomic Encyclopedia of Archaeal and Bacterial Type Strains, Phase II (KMG-II): from individual species to whole genera.</title>
        <authorList>
            <person name="Goeker M."/>
        </authorList>
    </citation>
    <scope>NUCLEOTIDE SEQUENCE [LARGE SCALE GENOMIC DNA]</scope>
    <source>
        <strain evidence="3 4">DSM 28354</strain>
    </source>
</reference>
<dbReference type="PANTHER" id="PTHR43283">
    <property type="entry name" value="BETA-LACTAMASE-RELATED"/>
    <property type="match status" value="1"/>
</dbReference>
<name>A0A2T0TEI4_9BACT</name>
<feature type="domain" description="Beta-lactamase-related" evidence="2">
    <location>
        <begin position="28"/>
        <end position="334"/>
    </location>
</feature>
<organism evidence="3 4">
    <name type="scientific">Spirosoma oryzae</name>
    <dbReference type="NCBI Taxonomy" id="1469603"/>
    <lineage>
        <taxon>Bacteria</taxon>
        <taxon>Pseudomonadati</taxon>
        <taxon>Bacteroidota</taxon>
        <taxon>Cytophagia</taxon>
        <taxon>Cytophagales</taxon>
        <taxon>Cytophagaceae</taxon>
        <taxon>Spirosoma</taxon>
    </lineage>
</organism>
<dbReference type="AlphaFoldDB" id="A0A2T0TEI4"/>
<comment type="caution">
    <text evidence="3">The sequence shown here is derived from an EMBL/GenBank/DDBJ whole genome shotgun (WGS) entry which is preliminary data.</text>
</comment>